<dbReference type="Gene3D" id="3.40.50.720">
    <property type="entry name" value="NAD(P)-binding Rossmann-like Domain"/>
    <property type="match status" value="1"/>
</dbReference>
<dbReference type="GO" id="GO:0006021">
    <property type="term" value="P:inositol biosynthetic process"/>
    <property type="evidence" value="ECO:0007669"/>
    <property type="project" value="InterPro"/>
</dbReference>
<dbReference type="InterPro" id="IPR002587">
    <property type="entry name" value="Myo-inos-1-P_Synthase"/>
</dbReference>
<feature type="domain" description="Myo-inositol-1-phosphate synthase GAPDH-like" evidence="2">
    <location>
        <begin position="234"/>
        <end position="338"/>
    </location>
</feature>
<dbReference type="Pfam" id="PF01658">
    <property type="entry name" value="Inos-1-P_synth"/>
    <property type="match status" value="1"/>
</dbReference>
<name>A0A7G9Z9B5_9EURY</name>
<proteinExistence type="inferred from homology"/>
<organism evidence="3">
    <name type="scientific">Candidatus Methanophaga sp. ANME-1 ERB7</name>
    <dbReference type="NCBI Taxonomy" id="2759913"/>
    <lineage>
        <taxon>Archaea</taxon>
        <taxon>Methanobacteriati</taxon>
        <taxon>Methanobacteriota</taxon>
        <taxon>Stenosarchaea group</taxon>
        <taxon>Methanomicrobia</taxon>
        <taxon>Candidatus Methanophagales</taxon>
        <taxon>Candidatus Methanophagaceae</taxon>
        <taxon>Candidatus Methanophaga</taxon>
    </lineage>
</organism>
<dbReference type="InterPro" id="IPR013021">
    <property type="entry name" value="Myo-inos-1-P_Synthase_GAPDH"/>
</dbReference>
<gene>
    <name evidence="3" type="ORF">IPLBMFHP_00035</name>
</gene>
<protein>
    <recommendedName>
        <fullName evidence="2">Myo-inositol-1-phosphate synthase GAPDH-like domain-containing protein</fullName>
    </recommendedName>
</protein>
<dbReference type="EMBL" id="MT631670">
    <property type="protein sequence ID" value="QNO56849.1"/>
    <property type="molecule type" value="Genomic_DNA"/>
</dbReference>
<dbReference type="Gene3D" id="3.30.360.10">
    <property type="entry name" value="Dihydrodipicolinate Reductase, domain 2"/>
    <property type="match status" value="1"/>
</dbReference>
<accession>A0A7G9Z9B5</accession>
<dbReference type="Pfam" id="PF07994">
    <property type="entry name" value="NAD_binding_5"/>
    <property type="match status" value="1"/>
</dbReference>
<dbReference type="AlphaFoldDB" id="A0A7G9Z9B5"/>
<dbReference type="PANTHER" id="PTHR11510">
    <property type="entry name" value="MYO-INOSITOL-1 PHOSPHATE SYNTHASE"/>
    <property type="match status" value="1"/>
</dbReference>
<evidence type="ECO:0000313" key="3">
    <source>
        <dbReference type="EMBL" id="QNO56849.1"/>
    </source>
</evidence>
<reference evidence="3" key="1">
    <citation type="submission" date="2020-06" db="EMBL/GenBank/DDBJ databases">
        <title>Unique genomic features of the anaerobic methanotrophic archaea.</title>
        <authorList>
            <person name="Chadwick G.L."/>
            <person name="Skennerton C.T."/>
            <person name="Laso-Perez R."/>
            <person name="Leu A.O."/>
            <person name="Speth D.R."/>
            <person name="Yu H."/>
            <person name="Morgan-Lang C."/>
            <person name="Hatzenpichler R."/>
            <person name="Goudeau D."/>
            <person name="Malmstrom R."/>
            <person name="Brazelton W.J."/>
            <person name="Woyke T."/>
            <person name="Hallam S.J."/>
            <person name="Tyson G.W."/>
            <person name="Wegener G."/>
            <person name="Boetius A."/>
            <person name="Orphan V."/>
        </authorList>
    </citation>
    <scope>NUCLEOTIDE SEQUENCE</scope>
</reference>
<dbReference type="PIRSF" id="PIRSF015578">
    <property type="entry name" value="Myoinos-ppht_syn"/>
    <property type="match status" value="1"/>
</dbReference>
<dbReference type="GO" id="GO:0004512">
    <property type="term" value="F:inositol-3-phosphate synthase activity"/>
    <property type="evidence" value="ECO:0007669"/>
    <property type="project" value="InterPro"/>
</dbReference>
<dbReference type="GO" id="GO:0008654">
    <property type="term" value="P:phospholipid biosynthetic process"/>
    <property type="evidence" value="ECO:0007669"/>
    <property type="project" value="InterPro"/>
</dbReference>
<comment type="similarity">
    <text evidence="1">Belongs to the myo-inositol 1-phosphate synthase family.</text>
</comment>
<dbReference type="InterPro" id="IPR036291">
    <property type="entry name" value="NAD(P)-bd_dom_sf"/>
</dbReference>
<dbReference type="SUPFAM" id="SSF51735">
    <property type="entry name" value="NAD(P)-binding Rossmann-fold domains"/>
    <property type="match status" value="1"/>
</dbReference>
<sequence length="401" mass="43966">MPKVGVWIIGVHGSVAAASIAGAKIIARGLVTPTGLITELPELLDVEFLPFDQMVFGGHDVGKRTVRESFTNLSNEAHIDYKFAEGISDELDTVEGDVRRGITLGCGKVISEVADMPLDLDSIPLVDATKKLVDDIIAFKKKHNLRSIVVVNLSSTEPPPLIGTHTETLDGFEKALQSDRKDLLCASMLYAYAAFKSGCPFINFTPSAGASIPALIELAKKQQVPYVGNDGKTGETLIKSVLALLFKYRAMKVLSWQGYNILGNMDGKVLDEPATKLSKKITKDSVLSQILGYGPHTHVGIDYVPSLGEWKIAWDFIHFEGFLGTRMNLQFTWNGCDSILAAPLVLDLVRLVELAHRRGEKGILPHLALFFKHQLGTDVSDLAGQWDLLLDYLKKAKEERI</sequence>
<evidence type="ECO:0000259" key="2">
    <source>
        <dbReference type="Pfam" id="PF01658"/>
    </source>
</evidence>
<dbReference type="SUPFAM" id="SSF55347">
    <property type="entry name" value="Glyceraldehyde-3-phosphate dehydrogenase-like, C-terminal domain"/>
    <property type="match status" value="1"/>
</dbReference>
<evidence type="ECO:0000256" key="1">
    <source>
        <dbReference type="ARBA" id="ARBA00010813"/>
    </source>
</evidence>